<dbReference type="EMBL" id="OY660870">
    <property type="protein sequence ID" value="CAJ1059414.1"/>
    <property type="molecule type" value="Genomic_DNA"/>
</dbReference>
<evidence type="ECO:0000256" key="3">
    <source>
        <dbReference type="ARBA" id="ARBA00022576"/>
    </source>
</evidence>
<dbReference type="FunFam" id="3.40.640.10:FF:000129">
    <property type="entry name" value="Alanine aminotransferase 2"/>
    <property type="match status" value="1"/>
</dbReference>
<dbReference type="InterPro" id="IPR015421">
    <property type="entry name" value="PyrdxlP-dep_Trfase_major"/>
</dbReference>
<dbReference type="InterPro" id="IPR015422">
    <property type="entry name" value="PyrdxlP-dep_Trfase_small"/>
</dbReference>
<dbReference type="Gene3D" id="3.90.1150.10">
    <property type="entry name" value="Aspartate Aminotransferase, domain 1"/>
    <property type="match status" value="1"/>
</dbReference>
<evidence type="ECO:0000259" key="10">
    <source>
        <dbReference type="Pfam" id="PF00155"/>
    </source>
</evidence>
<comment type="similarity">
    <text evidence="7">Belongs to the class-I pyridoxal-phosphate-dependent aminotransferase family. Alanine aminotransferase subfamily.</text>
</comment>
<evidence type="ECO:0000256" key="9">
    <source>
        <dbReference type="ARBA" id="ARBA00047412"/>
    </source>
</evidence>
<dbReference type="InterPro" id="IPR045088">
    <property type="entry name" value="ALAT1/2-like"/>
</dbReference>
<evidence type="ECO:0000313" key="12">
    <source>
        <dbReference type="Proteomes" id="UP001178508"/>
    </source>
</evidence>
<evidence type="ECO:0000313" key="11">
    <source>
        <dbReference type="EMBL" id="CAJ1059414.1"/>
    </source>
</evidence>
<comment type="pathway">
    <text evidence="6">Amino-acid degradation; L-alanine degradation via transaminase pathway; pyruvate from L-alanine: step 1/1.</text>
</comment>
<evidence type="ECO:0000256" key="6">
    <source>
        <dbReference type="ARBA" id="ARBA00025708"/>
    </source>
</evidence>
<dbReference type="Pfam" id="PF00155">
    <property type="entry name" value="Aminotran_1_2"/>
    <property type="match status" value="1"/>
</dbReference>
<sequence>MWVQILLVTVHQSERGEMTSVQEVDPGVHRRIRESPTLQSPDTPVTAEITQVVKKVFKQVIDISSGDPHRAGMAPLSFVRQVLAVCIHPELLEDQSLPLDVRQRAQKLLGVCGGGGIGSYSTCSWGLPLVLKSAAEFITRRDGGVKSDPEDLIFSTGSQKTLQLVLHLMASGEAETRTGVLTPTPCPHTLPALMDVCGVKLAPYQLMEERGWAVCVDELHRALKAARGHCEPRAIYISNPGNPTGHVQNRKSIEEVIRFAAAERLVLLVEEVNQDVVFGPDREFLSYKRVLFEMEKQFSETVELISFHSISSACMGECGLRGGYMEVINLDPGVRKYLKNLQATASPPVLPQLALELMVNPPSPGDPSYQTYAQEVLHIKTTLSQNAQRACEFLNDLPGVACQPSMGGVFLYPRLDLPPQMIEEAKMLGVEADVLYCQKFLEEEGVCLGAGSQNGQKHPNSHIRLCVLAPPDILEEVLARLRSFHLRLPSRFP</sequence>
<comment type="cofactor">
    <cofactor evidence="1">
        <name>pyridoxal 5'-phosphate</name>
        <dbReference type="ChEBI" id="CHEBI:597326"/>
    </cofactor>
</comment>
<dbReference type="Proteomes" id="UP001178508">
    <property type="component" value="Chromosome 7"/>
</dbReference>
<evidence type="ECO:0000256" key="5">
    <source>
        <dbReference type="ARBA" id="ARBA00022898"/>
    </source>
</evidence>
<comment type="catalytic activity">
    <reaction evidence="9">
        <text>L-alanine + 2-oxoglutarate = pyruvate + L-glutamate</text>
        <dbReference type="Rhea" id="RHEA:19453"/>
        <dbReference type="ChEBI" id="CHEBI:15361"/>
        <dbReference type="ChEBI" id="CHEBI:16810"/>
        <dbReference type="ChEBI" id="CHEBI:29985"/>
        <dbReference type="ChEBI" id="CHEBI:57972"/>
        <dbReference type="EC" id="2.6.1.2"/>
    </reaction>
</comment>
<evidence type="ECO:0000256" key="1">
    <source>
        <dbReference type="ARBA" id="ARBA00001933"/>
    </source>
</evidence>
<organism evidence="11 12">
    <name type="scientific">Xyrichtys novacula</name>
    <name type="common">Pearly razorfish</name>
    <name type="synonym">Hemipteronotus novacula</name>
    <dbReference type="NCBI Taxonomy" id="13765"/>
    <lineage>
        <taxon>Eukaryota</taxon>
        <taxon>Metazoa</taxon>
        <taxon>Chordata</taxon>
        <taxon>Craniata</taxon>
        <taxon>Vertebrata</taxon>
        <taxon>Euteleostomi</taxon>
        <taxon>Actinopterygii</taxon>
        <taxon>Neopterygii</taxon>
        <taxon>Teleostei</taxon>
        <taxon>Neoteleostei</taxon>
        <taxon>Acanthomorphata</taxon>
        <taxon>Eupercaria</taxon>
        <taxon>Labriformes</taxon>
        <taxon>Labridae</taxon>
        <taxon>Xyrichtys</taxon>
    </lineage>
</organism>
<dbReference type="CDD" id="cd00609">
    <property type="entry name" value="AAT_like"/>
    <property type="match status" value="1"/>
</dbReference>
<dbReference type="Gene3D" id="3.40.640.10">
    <property type="entry name" value="Type I PLP-dependent aspartate aminotransferase-like (Major domain)"/>
    <property type="match status" value="1"/>
</dbReference>
<dbReference type="PANTHER" id="PTHR11751">
    <property type="entry name" value="ALANINE AMINOTRANSFERASE"/>
    <property type="match status" value="1"/>
</dbReference>
<dbReference type="InterPro" id="IPR004839">
    <property type="entry name" value="Aminotransferase_I/II_large"/>
</dbReference>
<name>A0AAV1FF69_XYRNO</name>
<evidence type="ECO:0000256" key="4">
    <source>
        <dbReference type="ARBA" id="ARBA00022679"/>
    </source>
</evidence>
<proteinExistence type="inferred from homology"/>
<dbReference type="AlphaFoldDB" id="A0AAV1FF69"/>
<dbReference type="PANTHER" id="PTHR11751:SF469">
    <property type="entry name" value="ALANINE TRANSAMINASE"/>
    <property type="match status" value="1"/>
</dbReference>
<keyword evidence="12" id="KW-1185">Reference proteome</keyword>
<evidence type="ECO:0000256" key="2">
    <source>
        <dbReference type="ARBA" id="ARBA00011738"/>
    </source>
</evidence>
<dbReference type="GO" id="GO:0004021">
    <property type="term" value="F:L-alanine:2-oxoglutarate aminotransferase activity"/>
    <property type="evidence" value="ECO:0007669"/>
    <property type="project" value="UniProtKB-EC"/>
</dbReference>
<protein>
    <recommendedName>
        <fullName evidence="8">alanine transaminase</fullName>
        <ecNumber evidence="8">2.6.1.2</ecNumber>
    </recommendedName>
</protein>
<dbReference type="InterPro" id="IPR015424">
    <property type="entry name" value="PyrdxlP-dep_Trfase"/>
</dbReference>
<dbReference type="GO" id="GO:0030170">
    <property type="term" value="F:pyridoxal phosphate binding"/>
    <property type="evidence" value="ECO:0007669"/>
    <property type="project" value="InterPro"/>
</dbReference>
<keyword evidence="5" id="KW-0663">Pyridoxal phosphate</keyword>
<accession>A0AAV1FF69</accession>
<gene>
    <name evidence="11" type="ORF">XNOV1_A030145</name>
</gene>
<keyword evidence="3 11" id="KW-0032">Aminotransferase</keyword>
<feature type="domain" description="Aminotransferase class I/classII large" evidence="10">
    <location>
        <begin position="101"/>
        <end position="480"/>
    </location>
</feature>
<dbReference type="EC" id="2.6.1.2" evidence="8"/>
<comment type="subunit">
    <text evidence="2">Homodimer.</text>
</comment>
<keyword evidence="4" id="KW-0808">Transferase</keyword>
<dbReference type="Gene3D" id="1.10.287.1970">
    <property type="match status" value="1"/>
</dbReference>
<evidence type="ECO:0000256" key="8">
    <source>
        <dbReference type="ARBA" id="ARBA00026106"/>
    </source>
</evidence>
<dbReference type="SUPFAM" id="SSF53383">
    <property type="entry name" value="PLP-dependent transferases"/>
    <property type="match status" value="1"/>
</dbReference>
<evidence type="ECO:0000256" key="7">
    <source>
        <dbReference type="ARBA" id="ARBA00025785"/>
    </source>
</evidence>
<reference evidence="11" key="1">
    <citation type="submission" date="2023-08" db="EMBL/GenBank/DDBJ databases">
        <authorList>
            <person name="Alioto T."/>
            <person name="Alioto T."/>
            <person name="Gomez Garrido J."/>
        </authorList>
    </citation>
    <scope>NUCLEOTIDE SEQUENCE</scope>
</reference>